<evidence type="ECO:0000256" key="4">
    <source>
        <dbReference type="PIRSR" id="PIRSR005739-1"/>
    </source>
</evidence>
<protein>
    <recommendedName>
        <fullName evidence="9">Dimerisation domain-containing protein</fullName>
    </recommendedName>
</protein>
<sequence length="329" mass="34638">MDPVARMRAMVNGYQVSHALSVAAWLGLSDLLADGPRTPAELAEAAGVHEPTLCRLLRALSTVGVYERQDDGGYALTELGATLRTDVPGSVAGWARLVGRASYAQAWAALADSVRTGENAFSLVHGTSVWEYRATRPLEQAIFDRAMTSLAGPVADAVARAYDFGRFGTVVDVGGGRGHQLAAILAVHPGVRGVLFDQPQTVAAVTSAERMRAVGGDFFAAVPEGGDAYLLKAVLHDWPDEECVAILRSCRRAMAPGGVVLIVEQVLDLAPDPVRTAFSDLNMLVAPGGQERELAEYGTLLSAAGFSLGRAVPTGTDVFVIEALPAQET</sequence>
<dbReference type="InterPro" id="IPR036388">
    <property type="entry name" value="WH-like_DNA-bd_sf"/>
</dbReference>
<name>A0A853CRV4_9ACTN</name>
<dbReference type="PROSITE" id="PS51683">
    <property type="entry name" value="SAM_OMT_II"/>
    <property type="match status" value="1"/>
</dbReference>
<dbReference type="EMBL" id="JACBZT010000001">
    <property type="protein sequence ID" value="NYJ08633.1"/>
    <property type="molecule type" value="Genomic_DNA"/>
</dbReference>
<accession>A0A853CRV4</accession>
<dbReference type="CDD" id="cd02440">
    <property type="entry name" value="AdoMet_MTases"/>
    <property type="match status" value="1"/>
</dbReference>
<evidence type="ECO:0008006" key="9">
    <source>
        <dbReference type="Google" id="ProtNLM"/>
    </source>
</evidence>
<dbReference type="Gene3D" id="1.10.287.1350">
    <property type="match status" value="1"/>
</dbReference>
<dbReference type="InterPro" id="IPR001077">
    <property type="entry name" value="COMT_C"/>
</dbReference>
<dbReference type="PANTHER" id="PTHR43712:SF2">
    <property type="entry name" value="O-METHYLTRANSFERASE CICE"/>
    <property type="match status" value="1"/>
</dbReference>
<dbReference type="InterPro" id="IPR029063">
    <property type="entry name" value="SAM-dependent_MTases_sf"/>
</dbReference>
<evidence type="ECO:0000259" key="6">
    <source>
        <dbReference type="Pfam" id="PF08100"/>
    </source>
</evidence>
<dbReference type="GO" id="GO:0046983">
    <property type="term" value="F:protein dimerization activity"/>
    <property type="evidence" value="ECO:0007669"/>
    <property type="project" value="InterPro"/>
</dbReference>
<reference evidence="7 8" key="1">
    <citation type="submission" date="2020-07" db="EMBL/GenBank/DDBJ databases">
        <title>Sequencing the genomes of 1000 actinobacteria strains.</title>
        <authorList>
            <person name="Klenk H.-P."/>
        </authorList>
    </citation>
    <scope>NUCLEOTIDE SEQUENCE [LARGE SCALE GENOMIC DNA]</scope>
    <source>
        <strain evidence="7 8">DSM 104001</strain>
    </source>
</reference>
<dbReference type="PIRSF" id="PIRSF005739">
    <property type="entry name" value="O-mtase"/>
    <property type="match status" value="1"/>
</dbReference>
<dbReference type="Gene3D" id="3.40.50.150">
    <property type="entry name" value="Vaccinia Virus protein VP39"/>
    <property type="match status" value="1"/>
</dbReference>
<evidence type="ECO:0000313" key="8">
    <source>
        <dbReference type="Proteomes" id="UP000541969"/>
    </source>
</evidence>
<evidence type="ECO:0000256" key="3">
    <source>
        <dbReference type="ARBA" id="ARBA00022691"/>
    </source>
</evidence>
<dbReference type="GO" id="GO:0008171">
    <property type="term" value="F:O-methyltransferase activity"/>
    <property type="evidence" value="ECO:0007669"/>
    <property type="project" value="InterPro"/>
</dbReference>
<proteinExistence type="predicted"/>
<feature type="domain" description="O-methyltransferase C-terminal" evidence="5">
    <location>
        <begin position="107"/>
        <end position="307"/>
    </location>
</feature>
<comment type="caution">
    <text evidence="7">The sequence shown here is derived from an EMBL/GenBank/DDBJ whole genome shotgun (WGS) entry which is preliminary data.</text>
</comment>
<dbReference type="Pfam" id="PF00891">
    <property type="entry name" value="Methyltransf_2"/>
    <property type="match status" value="1"/>
</dbReference>
<keyword evidence="8" id="KW-1185">Reference proteome</keyword>
<dbReference type="AlphaFoldDB" id="A0A853CRV4"/>
<dbReference type="SUPFAM" id="SSF53335">
    <property type="entry name" value="S-adenosyl-L-methionine-dependent methyltransferases"/>
    <property type="match status" value="1"/>
</dbReference>
<gene>
    <name evidence="7" type="ORF">GGQ55_004911</name>
</gene>
<dbReference type="SUPFAM" id="SSF46785">
    <property type="entry name" value="Winged helix' DNA-binding domain"/>
    <property type="match status" value="1"/>
</dbReference>
<evidence type="ECO:0000256" key="2">
    <source>
        <dbReference type="ARBA" id="ARBA00022679"/>
    </source>
</evidence>
<feature type="active site" description="Proton acceptor" evidence="4">
    <location>
        <position position="236"/>
    </location>
</feature>
<dbReference type="PANTHER" id="PTHR43712">
    <property type="entry name" value="PUTATIVE (AFU_ORTHOLOGUE AFUA_4G14580)-RELATED"/>
    <property type="match status" value="1"/>
</dbReference>
<dbReference type="RefSeq" id="WP_179721372.1">
    <property type="nucleotide sequence ID" value="NZ_JACBZT010000001.1"/>
</dbReference>
<feature type="domain" description="O-methyltransferase dimerisation" evidence="6">
    <location>
        <begin position="11"/>
        <end position="84"/>
    </location>
</feature>
<evidence type="ECO:0000256" key="1">
    <source>
        <dbReference type="ARBA" id="ARBA00022603"/>
    </source>
</evidence>
<dbReference type="InterPro" id="IPR016461">
    <property type="entry name" value="COMT-like"/>
</dbReference>
<dbReference type="Proteomes" id="UP000541969">
    <property type="component" value="Unassembled WGS sequence"/>
</dbReference>
<dbReference type="InterPro" id="IPR012967">
    <property type="entry name" value="COMT_dimerisation"/>
</dbReference>
<keyword evidence="1" id="KW-0489">Methyltransferase</keyword>
<keyword evidence="3" id="KW-0949">S-adenosyl-L-methionine</keyword>
<evidence type="ECO:0000313" key="7">
    <source>
        <dbReference type="EMBL" id="NYJ08633.1"/>
    </source>
</evidence>
<dbReference type="GO" id="GO:0032259">
    <property type="term" value="P:methylation"/>
    <property type="evidence" value="ECO:0007669"/>
    <property type="project" value="UniProtKB-KW"/>
</dbReference>
<evidence type="ECO:0000259" key="5">
    <source>
        <dbReference type="Pfam" id="PF00891"/>
    </source>
</evidence>
<organism evidence="7 8">
    <name type="scientific">Petropleomorpha daqingensis</name>
    <dbReference type="NCBI Taxonomy" id="2026353"/>
    <lineage>
        <taxon>Bacteria</taxon>
        <taxon>Bacillati</taxon>
        <taxon>Actinomycetota</taxon>
        <taxon>Actinomycetes</taxon>
        <taxon>Geodermatophilales</taxon>
        <taxon>Geodermatophilaceae</taxon>
        <taxon>Petropleomorpha</taxon>
    </lineage>
</organism>
<keyword evidence="2" id="KW-0808">Transferase</keyword>
<dbReference type="Pfam" id="PF08100">
    <property type="entry name" value="Dimerisation"/>
    <property type="match status" value="1"/>
</dbReference>
<dbReference type="InterPro" id="IPR036390">
    <property type="entry name" value="WH_DNA-bd_sf"/>
</dbReference>
<dbReference type="Gene3D" id="1.10.10.10">
    <property type="entry name" value="Winged helix-like DNA-binding domain superfamily/Winged helix DNA-binding domain"/>
    <property type="match status" value="1"/>
</dbReference>